<dbReference type="Proteomes" id="UP000075243">
    <property type="component" value="Chromosome 6"/>
</dbReference>
<dbReference type="GO" id="GO:0008017">
    <property type="term" value="F:microtubule binding"/>
    <property type="evidence" value="ECO:0007669"/>
    <property type="project" value="TreeGrafter"/>
</dbReference>
<feature type="domain" description="TPX2 central" evidence="2">
    <location>
        <begin position="225"/>
        <end position="396"/>
    </location>
</feature>
<evidence type="ECO:0000313" key="3">
    <source>
        <dbReference type="EMBL" id="KYP67225.1"/>
    </source>
</evidence>
<dbReference type="GO" id="GO:0005819">
    <property type="term" value="C:spindle"/>
    <property type="evidence" value="ECO:0007669"/>
    <property type="project" value="InterPro"/>
</dbReference>
<reference evidence="3 4" key="1">
    <citation type="journal article" date="2012" name="Nat. Biotechnol.">
        <title>Draft genome sequence of pigeonpea (Cajanus cajan), an orphan legume crop of resource-poor farmers.</title>
        <authorList>
            <person name="Varshney R.K."/>
            <person name="Chen W."/>
            <person name="Li Y."/>
            <person name="Bharti A.K."/>
            <person name="Saxena R.K."/>
            <person name="Schlueter J.A."/>
            <person name="Donoghue M.T."/>
            <person name="Azam S."/>
            <person name="Fan G."/>
            <person name="Whaley A.M."/>
            <person name="Farmer A.D."/>
            <person name="Sheridan J."/>
            <person name="Iwata A."/>
            <person name="Tuteja R."/>
            <person name="Penmetsa R.V."/>
            <person name="Wu W."/>
            <person name="Upadhyaya H.D."/>
            <person name="Yang S.P."/>
            <person name="Shah T."/>
            <person name="Saxena K.B."/>
            <person name="Michael T."/>
            <person name="McCombie W.R."/>
            <person name="Yang B."/>
            <person name="Zhang G."/>
            <person name="Yang H."/>
            <person name="Wang J."/>
            <person name="Spillane C."/>
            <person name="Cook D.R."/>
            <person name="May G.D."/>
            <person name="Xu X."/>
            <person name="Jackson S.A."/>
        </authorList>
    </citation>
    <scope>NUCLEOTIDE SEQUENCE [LARGE SCALE GENOMIC DNA]</scope>
    <source>
        <strain evidence="4">cv. Asha</strain>
    </source>
</reference>
<organism evidence="3 4">
    <name type="scientific">Cajanus cajan</name>
    <name type="common">Pigeon pea</name>
    <name type="synonym">Cajanus indicus</name>
    <dbReference type="NCBI Taxonomy" id="3821"/>
    <lineage>
        <taxon>Eukaryota</taxon>
        <taxon>Viridiplantae</taxon>
        <taxon>Streptophyta</taxon>
        <taxon>Embryophyta</taxon>
        <taxon>Tracheophyta</taxon>
        <taxon>Spermatophyta</taxon>
        <taxon>Magnoliopsida</taxon>
        <taxon>eudicotyledons</taxon>
        <taxon>Gunneridae</taxon>
        <taxon>Pentapetalae</taxon>
        <taxon>rosids</taxon>
        <taxon>fabids</taxon>
        <taxon>Fabales</taxon>
        <taxon>Fabaceae</taxon>
        <taxon>Papilionoideae</taxon>
        <taxon>50 kb inversion clade</taxon>
        <taxon>NPAAA clade</taxon>
        <taxon>indigoferoid/millettioid clade</taxon>
        <taxon>Phaseoleae</taxon>
        <taxon>Cajanus</taxon>
    </lineage>
</organism>
<dbReference type="AlphaFoldDB" id="A0A151TJJ1"/>
<dbReference type="GO" id="GO:0005880">
    <property type="term" value="C:nuclear microtubule"/>
    <property type="evidence" value="ECO:0007669"/>
    <property type="project" value="TreeGrafter"/>
</dbReference>
<evidence type="ECO:0000313" key="4">
    <source>
        <dbReference type="Proteomes" id="UP000075243"/>
    </source>
</evidence>
<feature type="compositionally biased region" description="Low complexity" evidence="1">
    <location>
        <begin position="307"/>
        <end position="316"/>
    </location>
</feature>
<sequence>MMMEEEDMEIEHQVFVAHQIDFDYEFDAVRFFDFSAQESPAQARQAELWFQSAGSYPPSPFVAKLVVRDDDVCTYPESDRTVSRTVFHHGGMQFSSLFYSRACLTCNCVFPGLTFSSKANSGNLNSKVKTAVMKGSTLMKPTASQLAKQNRPLQSVSSRFQKVQDHNRKINSSTSSGIECQAAKRQKLEGGLLQKVGDVKQQVNFVHKTPKKVATVDQNSGHSKLKITIPREPDLETAHRAQRIRPKTAAEAEVVTVPVAVPRFKARPLNRKILNAPSLPLPKRSTPRLPEFQEFHLKTQERAMQHTSTSTTSSSSLHCNDSNKDLDKHTAVTAQEYKIRDLRRPSAMGAPKHDGLDFAHSFKARPLNKKILSSKGDIGVFRNRKQETTVPMEFNFHTEKRIQHNPPIELFSKMSLASEVQSNNGSQLNLPRHSRLFVSGCKDSKENIGSSFHLGVKEMPFVFGGKQIHSGRDGCDSDAGTLLAARRYIVSFQLLMFGTFY</sequence>
<evidence type="ECO:0000256" key="1">
    <source>
        <dbReference type="SAM" id="MobiDB-lite"/>
    </source>
</evidence>
<gene>
    <name evidence="3" type="ORF">KK1_013549</name>
</gene>
<dbReference type="GO" id="GO:0060236">
    <property type="term" value="P:regulation of mitotic spindle organization"/>
    <property type="evidence" value="ECO:0007669"/>
    <property type="project" value="InterPro"/>
</dbReference>
<dbReference type="InterPro" id="IPR009675">
    <property type="entry name" value="TPX2_fam"/>
</dbReference>
<proteinExistence type="predicted"/>
<dbReference type="Gramene" id="C.cajan_13144.t">
    <property type="protein sequence ID" value="C.cajan_13144.t"/>
    <property type="gene ID" value="C.cajan_13144"/>
</dbReference>
<evidence type="ECO:0000259" key="2">
    <source>
        <dbReference type="Pfam" id="PF12214"/>
    </source>
</evidence>
<dbReference type="STRING" id="3821.A0A151TJJ1"/>
<name>A0A151TJJ1_CAJCA</name>
<keyword evidence="4" id="KW-1185">Reference proteome</keyword>
<dbReference type="PANTHER" id="PTHR14326">
    <property type="entry name" value="TARGETING PROTEIN FOR XKLP2"/>
    <property type="match status" value="1"/>
</dbReference>
<dbReference type="OMA" id="MEVEQVF"/>
<dbReference type="Pfam" id="PF12214">
    <property type="entry name" value="TPX2_importin"/>
    <property type="match status" value="1"/>
</dbReference>
<dbReference type="GO" id="GO:0090307">
    <property type="term" value="P:mitotic spindle assembly"/>
    <property type="evidence" value="ECO:0007669"/>
    <property type="project" value="TreeGrafter"/>
</dbReference>
<protein>
    <recommendedName>
        <fullName evidence="2">TPX2 central domain-containing protein</fullName>
    </recommendedName>
</protein>
<dbReference type="PANTHER" id="PTHR14326:SF15">
    <property type="entry name" value="OS06G0130200 PROTEIN"/>
    <property type="match status" value="1"/>
</dbReference>
<accession>A0A151TJJ1</accession>
<dbReference type="InterPro" id="IPR027330">
    <property type="entry name" value="TPX2_central_dom"/>
</dbReference>
<feature type="region of interest" description="Disordered" evidence="1">
    <location>
        <begin position="302"/>
        <end position="327"/>
    </location>
</feature>
<dbReference type="EMBL" id="CM003608">
    <property type="protein sequence ID" value="KYP67225.1"/>
    <property type="molecule type" value="Genomic_DNA"/>
</dbReference>
<dbReference type="GO" id="GO:0030295">
    <property type="term" value="F:protein kinase activator activity"/>
    <property type="evidence" value="ECO:0007669"/>
    <property type="project" value="TreeGrafter"/>
</dbReference>